<evidence type="ECO:0000313" key="2">
    <source>
        <dbReference type="Proteomes" id="UP000541583"/>
    </source>
</evidence>
<name>A0ABR6PND4_9SPHI</name>
<comment type="caution">
    <text evidence="1">The sequence shown here is derived from an EMBL/GenBank/DDBJ whole genome shotgun (WGS) entry which is preliminary data.</text>
</comment>
<reference evidence="1 2" key="1">
    <citation type="submission" date="2020-08" db="EMBL/GenBank/DDBJ databases">
        <title>Genomic Encyclopedia of Type Strains, Phase IV (KMG-V): Genome sequencing to study the core and pangenomes of soil and plant-associated prokaryotes.</title>
        <authorList>
            <person name="Whitman W."/>
        </authorList>
    </citation>
    <scope>NUCLEOTIDE SEQUENCE [LARGE SCALE GENOMIC DNA]</scope>
    <source>
        <strain evidence="1 2">ANJLi2</strain>
    </source>
</reference>
<keyword evidence="2" id="KW-1185">Reference proteome</keyword>
<organism evidence="1 2">
    <name type="scientific">Mucilaginibacter lappiensis</name>
    <dbReference type="NCBI Taxonomy" id="354630"/>
    <lineage>
        <taxon>Bacteria</taxon>
        <taxon>Pseudomonadati</taxon>
        <taxon>Bacteroidota</taxon>
        <taxon>Sphingobacteriia</taxon>
        <taxon>Sphingobacteriales</taxon>
        <taxon>Sphingobacteriaceae</taxon>
        <taxon>Mucilaginibacter</taxon>
    </lineage>
</organism>
<protein>
    <submittedName>
        <fullName evidence="1">Uncharacterized protein</fullName>
    </submittedName>
</protein>
<evidence type="ECO:0000313" key="1">
    <source>
        <dbReference type="EMBL" id="MBB6111250.1"/>
    </source>
</evidence>
<sequence length="160" mass="18418">MNIDTILYDFHQTNCIGEETVNHINTDQDLRTRLLNYFRQKQDRAFALNLLDTFIGIRKQPRNNMPAEDLMLACYILGLHGQIEDCLKIWEAKSIDFDTHCGLDIQLVMFGGVNETINFLATQTTDPAQEALKYIKRCSACGDFDGLAEYFSPQTEPWFI</sequence>
<gene>
    <name evidence="1" type="ORF">HDF23_004018</name>
</gene>
<proteinExistence type="predicted"/>
<dbReference type="Proteomes" id="UP000541583">
    <property type="component" value="Unassembled WGS sequence"/>
</dbReference>
<dbReference type="EMBL" id="JACHCB010000011">
    <property type="protein sequence ID" value="MBB6111250.1"/>
    <property type="molecule type" value="Genomic_DNA"/>
</dbReference>
<accession>A0ABR6PND4</accession>
<dbReference type="RefSeq" id="WP_076375490.1">
    <property type="nucleotide sequence ID" value="NZ_FTMG01000011.1"/>
</dbReference>